<dbReference type="PaxDb" id="121845-A0A3Q0J7Z7"/>
<dbReference type="GeneID" id="103514245"/>
<dbReference type="Pfam" id="PF16420">
    <property type="entry name" value="ATG7_N"/>
    <property type="match status" value="1"/>
</dbReference>
<dbReference type="InterPro" id="IPR042522">
    <property type="entry name" value="Atg7_N_1"/>
</dbReference>
<dbReference type="CTD" id="10533"/>
<name>A0A3Q0J7Z7_DIACI</name>
<organism evidence="3 4">
    <name type="scientific">Diaphorina citri</name>
    <name type="common">Asian citrus psyllid</name>
    <dbReference type="NCBI Taxonomy" id="121845"/>
    <lineage>
        <taxon>Eukaryota</taxon>
        <taxon>Metazoa</taxon>
        <taxon>Ecdysozoa</taxon>
        <taxon>Arthropoda</taxon>
        <taxon>Hexapoda</taxon>
        <taxon>Insecta</taxon>
        <taxon>Pterygota</taxon>
        <taxon>Neoptera</taxon>
        <taxon>Paraneoptera</taxon>
        <taxon>Hemiptera</taxon>
        <taxon>Sternorrhyncha</taxon>
        <taxon>Psylloidea</taxon>
        <taxon>Psyllidae</taxon>
        <taxon>Diaphorininae</taxon>
        <taxon>Diaphorina</taxon>
    </lineage>
</organism>
<sequence length="626" mass="70607">MANSPGSPGTILNFIPFVSSIEPTFWYKLSEIKLDEDKLKETPRPIQGYFNHNGSCRLYINSSSFSSTSSESFDHFAEGTLLNLNSLESFKSYDKTELLLKRGQIILQAMEDGDIFENLKLLTSFFVLTFADLKKYNFYYWLGFPAPASPTYQLVSNKTLAAVFNESEFASLYEERGKLPPKYQIHFGIQKLANGKCKAFTLDQFLEVLNKDDFDRENNFLVYSDPSNFETYPGWSLRNLLYLINLKCPNCLVKKSLQVICLRNKSPRNQVTPNIVLSVQLSPQGKNKDHSYTGSYYKLSIVFRLASSSIDLNLKLMKWRLMPDLDLDVVKNAKCLLLTMNSLVHYKSLHFNKKNADDDGGEMKFVGWEKNERGKFGPRHVSLKDIFIRKSKGIVLGIPMPGHNGIDAENAATLHELIDSHDVTFLLTDSRESRWLPTVICAALNKIAITSALGFDTYLVMRHGVNDKDNSGGDRSKLGCYFCNDVTAPGNSQTDRTLDQQCTVTRPGVSAIAGALAVELFVSLLQHDKRGALSSDDQCCLGNIPHSIRGFLSQYQTILPSTPSFHQCTACSPKIISEYEHNRSVFLSDVFKNSKHLEDITGLTKLYQDTEQAEADVWDFEPQDED</sequence>
<dbReference type="GO" id="GO:0008641">
    <property type="term" value="F:ubiquitin-like modifier activating enzyme activity"/>
    <property type="evidence" value="ECO:0007669"/>
    <property type="project" value="InterPro"/>
</dbReference>
<evidence type="ECO:0000259" key="2">
    <source>
        <dbReference type="Pfam" id="PF16420"/>
    </source>
</evidence>
<dbReference type="Proteomes" id="UP000079169">
    <property type="component" value="Unplaced"/>
</dbReference>
<dbReference type="InterPro" id="IPR042523">
    <property type="entry name" value="Atg7_N_2"/>
</dbReference>
<dbReference type="KEGG" id="dci:103514245"/>
<dbReference type="SUPFAM" id="SSF69572">
    <property type="entry name" value="Activating enzymes of the ubiquitin-like proteins"/>
    <property type="match status" value="1"/>
</dbReference>
<dbReference type="Gene3D" id="3.40.140.70">
    <property type="entry name" value="Ubiquitin-like modifier-activating enzyme ATG7 N-terminal domain"/>
    <property type="match status" value="1"/>
</dbReference>
<dbReference type="AlphaFoldDB" id="A0A3Q0J7Z7"/>
<dbReference type="Gene3D" id="3.40.50.720">
    <property type="entry name" value="NAD(P)-binding Rossmann-like Domain"/>
    <property type="match status" value="2"/>
</dbReference>
<feature type="domain" description="THIF-type NAD/FAD binding fold" evidence="1">
    <location>
        <begin position="410"/>
        <end position="529"/>
    </location>
</feature>
<reference evidence="4" key="1">
    <citation type="submission" date="2025-08" db="UniProtKB">
        <authorList>
            <consortium name="RefSeq"/>
        </authorList>
    </citation>
    <scope>IDENTIFICATION</scope>
</reference>
<accession>A0A3Q0J7Z7</accession>
<dbReference type="InterPro" id="IPR032197">
    <property type="entry name" value="Atg7_N"/>
</dbReference>
<dbReference type="RefSeq" id="XP_026683083.1">
    <property type="nucleotide sequence ID" value="XM_026827282.1"/>
</dbReference>
<dbReference type="Gene3D" id="3.40.140.100">
    <property type="entry name" value="Ubiquitin-like modifier-activating enzyme ATG7 C-terminal domain"/>
    <property type="match status" value="1"/>
</dbReference>
<evidence type="ECO:0000259" key="1">
    <source>
        <dbReference type="Pfam" id="PF00899"/>
    </source>
</evidence>
<dbReference type="STRING" id="121845.A0A3Q0J7Z7"/>
<feature type="domain" description="Ubiquitin-like modifier-activating enzyme Atg7 N-terminal" evidence="2">
    <location>
        <begin position="12"/>
        <end position="385"/>
    </location>
</feature>
<proteinExistence type="predicted"/>
<evidence type="ECO:0000313" key="4">
    <source>
        <dbReference type="RefSeq" id="XP_026683083.1"/>
    </source>
</evidence>
<evidence type="ECO:0000313" key="3">
    <source>
        <dbReference type="Proteomes" id="UP000079169"/>
    </source>
</evidence>
<gene>
    <name evidence="4" type="primary">LOC103514245</name>
</gene>
<dbReference type="InterPro" id="IPR000594">
    <property type="entry name" value="ThiF_NAD_FAD-bd"/>
</dbReference>
<dbReference type="InterPro" id="IPR035985">
    <property type="entry name" value="Ubiquitin-activating_enz"/>
</dbReference>
<dbReference type="Pfam" id="PF00899">
    <property type="entry name" value="ThiF"/>
    <property type="match status" value="1"/>
</dbReference>
<keyword evidence="3" id="KW-1185">Reference proteome</keyword>
<protein>
    <submittedName>
        <fullName evidence="4">Ubiquitin-like modifier-activating enzyme ATG7</fullName>
    </submittedName>
</protein>